<evidence type="ECO:0000313" key="3">
    <source>
        <dbReference type="Proteomes" id="UP000198942"/>
    </source>
</evidence>
<keyword evidence="2" id="KW-0808">Transferase</keyword>
<proteinExistence type="predicted"/>
<dbReference type="STRING" id="551995.SAMN05192574_10562"/>
<reference evidence="3" key="1">
    <citation type="submission" date="2016-10" db="EMBL/GenBank/DDBJ databases">
        <authorList>
            <person name="Varghese N."/>
            <person name="Submissions S."/>
        </authorList>
    </citation>
    <scope>NUCLEOTIDE SEQUENCE [LARGE SCALE GENOMIC DNA]</scope>
    <source>
        <strain evidence="3">Gh-48</strain>
    </source>
</reference>
<name>A0A1H8LES1_9SPHI</name>
<dbReference type="OrthoDB" id="1092431at2"/>
<evidence type="ECO:0000259" key="1">
    <source>
        <dbReference type="Pfam" id="PF00027"/>
    </source>
</evidence>
<dbReference type="AlphaFoldDB" id="A0A1H8LES1"/>
<gene>
    <name evidence="2" type="ORF">SAMN05192574_10562</name>
</gene>
<dbReference type="InterPro" id="IPR014710">
    <property type="entry name" value="RmlC-like_jellyroll"/>
</dbReference>
<dbReference type="Proteomes" id="UP000198942">
    <property type="component" value="Unassembled WGS sequence"/>
</dbReference>
<sequence length="190" mass="22494">MYPELINHIKRYVQLSEADEASICRHFELKKFKKKELILEPGKHCAGNYFITKGLVRQYFVNNKLNEQIIQFGLESWWIADQDSLLNHQPATTYIQTIEASELLLLTEKNRIALFEAVPQMEGYFRVMMQKAFIASQRRIGYIFNQNDEERYRHFTGLFPGFVQRVPQYMLASYLGFTPQFLSRLRAKKI</sequence>
<dbReference type="Pfam" id="PF00027">
    <property type="entry name" value="cNMP_binding"/>
    <property type="match status" value="1"/>
</dbReference>
<keyword evidence="2" id="KW-0418">Kinase</keyword>
<dbReference type="EMBL" id="FOCL01000005">
    <property type="protein sequence ID" value="SEO03597.1"/>
    <property type="molecule type" value="Genomic_DNA"/>
</dbReference>
<organism evidence="2 3">
    <name type="scientific">Mucilaginibacter gossypiicola</name>
    <dbReference type="NCBI Taxonomy" id="551995"/>
    <lineage>
        <taxon>Bacteria</taxon>
        <taxon>Pseudomonadati</taxon>
        <taxon>Bacteroidota</taxon>
        <taxon>Sphingobacteriia</taxon>
        <taxon>Sphingobacteriales</taxon>
        <taxon>Sphingobacteriaceae</taxon>
        <taxon>Mucilaginibacter</taxon>
    </lineage>
</organism>
<feature type="domain" description="Cyclic nucleotide-binding" evidence="1">
    <location>
        <begin position="30"/>
        <end position="110"/>
    </location>
</feature>
<protein>
    <submittedName>
        <fullName evidence="2">cAMP-binding domain of CRP or a regulatory subunit of cAMP-dependent protein kinases</fullName>
    </submittedName>
</protein>
<evidence type="ECO:0000313" key="2">
    <source>
        <dbReference type="EMBL" id="SEO03597.1"/>
    </source>
</evidence>
<dbReference type="GO" id="GO:0016301">
    <property type="term" value="F:kinase activity"/>
    <property type="evidence" value="ECO:0007669"/>
    <property type="project" value="UniProtKB-KW"/>
</dbReference>
<dbReference type="InterPro" id="IPR000595">
    <property type="entry name" value="cNMP-bd_dom"/>
</dbReference>
<dbReference type="InterPro" id="IPR018490">
    <property type="entry name" value="cNMP-bd_dom_sf"/>
</dbReference>
<dbReference type="Gene3D" id="2.60.120.10">
    <property type="entry name" value="Jelly Rolls"/>
    <property type="match status" value="1"/>
</dbReference>
<dbReference type="RefSeq" id="WP_091211929.1">
    <property type="nucleotide sequence ID" value="NZ_FOCL01000005.1"/>
</dbReference>
<keyword evidence="3" id="KW-1185">Reference proteome</keyword>
<accession>A0A1H8LES1</accession>
<dbReference type="SUPFAM" id="SSF51206">
    <property type="entry name" value="cAMP-binding domain-like"/>
    <property type="match status" value="1"/>
</dbReference>